<evidence type="ECO:0000256" key="2">
    <source>
        <dbReference type="ARBA" id="ARBA00022692"/>
    </source>
</evidence>
<gene>
    <name evidence="6" type="ORF">BFP71_08665</name>
</gene>
<dbReference type="AlphaFoldDB" id="A0A1E5SKH1"/>
<dbReference type="GO" id="GO:0012505">
    <property type="term" value="C:endomembrane system"/>
    <property type="evidence" value="ECO:0007669"/>
    <property type="project" value="UniProtKB-SubCell"/>
</dbReference>
<dbReference type="OrthoDB" id="9800034at2"/>
<protein>
    <recommendedName>
        <fullName evidence="5">DUF1232 domain-containing protein</fullName>
    </recommendedName>
</protein>
<evidence type="ECO:0000259" key="5">
    <source>
        <dbReference type="Pfam" id="PF06803"/>
    </source>
</evidence>
<dbReference type="RefSeq" id="WP_069835096.1">
    <property type="nucleotide sequence ID" value="NZ_MDGQ01000005.1"/>
</dbReference>
<feature type="domain" description="DUF1232" evidence="5">
    <location>
        <begin position="81"/>
        <end position="116"/>
    </location>
</feature>
<evidence type="ECO:0000256" key="3">
    <source>
        <dbReference type="ARBA" id="ARBA00022989"/>
    </source>
</evidence>
<sequence length="138" mass="15792">MSKEPSSREKKFFNKFKSKAERIVSDNDALRKLLIKLKTKLDDSKDDDSLKTKLVDYLKLLSRMIGNTINGNYKDLPWQTMVMLVGGLLYFIAPLDALPDFIPVAGLLDDATILIWLGKCFNEDLENYKTWEKSNLSA</sequence>
<organism evidence="6 7">
    <name type="scientific">Roseivirga misakiensis</name>
    <dbReference type="NCBI Taxonomy" id="1563681"/>
    <lineage>
        <taxon>Bacteria</taxon>
        <taxon>Pseudomonadati</taxon>
        <taxon>Bacteroidota</taxon>
        <taxon>Cytophagia</taxon>
        <taxon>Cytophagales</taxon>
        <taxon>Roseivirgaceae</taxon>
        <taxon>Roseivirga</taxon>
    </lineage>
</organism>
<keyword evidence="7" id="KW-1185">Reference proteome</keyword>
<evidence type="ECO:0000313" key="7">
    <source>
        <dbReference type="Proteomes" id="UP000095552"/>
    </source>
</evidence>
<reference evidence="6 7" key="1">
    <citation type="submission" date="2016-08" db="EMBL/GenBank/DDBJ databases">
        <title>Draft genome of Fabibacter sp. strain SK-8.</title>
        <authorList>
            <person name="Wong S.-K."/>
            <person name="Hamasaki K."/>
            <person name="Yoshizawa S."/>
        </authorList>
    </citation>
    <scope>NUCLEOTIDE SEQUENCE [LARGE SCALE GENOMIC DNA]</scope>
    <source>
        <strain evidence="6 7">SK-8</strain>
    </source>
</reference>
<evidence type="ECO:0000256" key="4">
    <source>
        <dbReference type="ARBA" id="ARBA00023136"/>
    </source>
</evidence>
<dbReference type="EMBL" id="MDGQ01000005">
    <property type="protein sequence ID" value="OEJ99634.1"/>
    <property type="molecule type" value="Genomic_DNA"/>
</dbReference>
<accession>A0A1E5SKH1</accession>
<name>A0A1E5SKH1_9BACT</name>
<comment type="caution">
    <text evidence="6">The sequence shown here is derived from an EMBL/GenBank/DDBJ whole genome shotgun (WGS) entry which is preliminary data.</text>
</comment>
<dbReference type="Proteomes" id="UP000095552">
    <property type="component" value="Unassembled WGS sequence"/>
</dbReference>
<keyword evidence="2" id="KW-0812">Transmembrane</keyword>
<keyword evidence="3" id="KW-1133">Transmembrane helix</keyword>
<comment type="subcellular location">
    <subcellularLocation>
        <location evidence="1">Endomembrane system</location>
        <topology evidence="1">Multi-pass membrane protein</topology>
    </subcellularLocation>
</comment>
<proteinExistence type="predicted"/>
<keyword evidence="4" id="KW-0472">Membrane</keyword>
<dbReference type="InterPro" id="IPR010652">
    <property type="entry name" value="DUF1232"/>
</dbReference>
<dbReference type="STRING" id="1563681.BFP71_08665"/>
<evidence type="ECO:0000256" key="1">
    <source>
        <dbReference type="ARBA" id="ARBA00004127"/>
    </source>
</evidence>
<evidence type="ECO:0000313" key="6">
    <source>
        <dbReference type="EMBL" id="OEJ99634.1"/>
    </source>
</evidence>
<dbReference type="Pfam" id="PF06803">
    <property type="entry name" value="DUF1232"/>
    <property type="match status" value="1"/>
</dbReference>